<feature type="binding site" evidence="18">
    <location>
        <begin position="385"/>
        <end position="386"/>
    </location>
    <ligand>
        <name>acetyl-CoA</name>
        <dbReference type="ChEBI" id="CHEBI:57288"/>
    </ligand>
</feature>
<evidence type="ECO:0000256" key="14">
    <source>
        <dbReference type="ARBA" id="ARBA00023316"/>
    </source>
</evidence>
<name>A0A6M0RHX4_9CYAN</name>
<comment type="similarity">
    <text evidence="2 18">In the C-terminal section; belongs to the transferase hexapeptide repeat family.</text>
</comment>
<keyword evidence="21" id="KW-1185">Reference proteome</keyword>
<keyword evidence="12 18" id="KW-0511">Multifunctional enzyme</keyword>
<dbReference type="RefSeq" id="WP_163663041.1">
    <property type="nucleotide sequence ID" value="NZ_QXHD01000004.1"/>
</dbReference>
<keyword evidence="10 18" id="KW-0133">Cell shape</keyword>
<feature type="binding site" evidence="18">
    <location>
        <position position="173"/>
    </location>
    <ligand>
        <name>UDP-N-acetyl-alpha-D-glucosamine</name>
        <dbReference type="ChEBI" id="CHEBI:57705"/>
    </ligand>
</feature>
<feature type="binding site" evidence="18">
    <location>
        <position position="404"/>
    </location>
    <ligand>
        <name>acetyl-CoA</name>
        <dbReference type="ChEBI" id="CHEBI:57288"/>
    </ligand>
</feature>
<feature type="binding site" evidence="18">
    <location>
        <position position="24"/>
    </location>
    <ligand>
        <name>UDP-N-acetyl-alpha-D-glucosamine</name>
        <dbReference type="ChEBI" id="CHEBI:57705"/>
    </ligand>
</feature>
<feature type="binding site" evidence="18">
    <location>
        <position position="106"/>
    </location>
    <ligand>
        <name>Mg(2+)</name>
        <dbReference type="ChEBI" id="CHEBI:18420"/>
    </ligand>
</feature>
<dbReference type="SUPFAM" id="SSF53448">
    <property type="entry name" value="Nucleotide-diphospho-sugar transferases"/>
    <property type="match status" value="1"/>
</dbReference>
<feature type="binding site" evidence="18">
    <location>
        <position position="143"/>
    </location>
    <ligand>
        <name>UDP-N-acetyl-alpha-D-glucosamine</name>
        <dbReference type="ChEBI" id="CHEBI:57705"/>
    </ligand>
</feature>
<evidence type="ECO:0000256" key="18">
    <source>
        <dbReference type="HAMAP-Rule" id="MF_01631"/>
    </source>
</evidence>
<evidence type="ECO:0000256" key="1">
    <source>
        <dbReference type="ARBA" id="ARBA00004496"/>
    </source>
</evidence>
<dbReference type="GO" id="GO:0009252">
    <property type="term" value="P:peptidoglycan biosynthetic process"/>
    <property type="evidence" value="ECO:0007669"/>
    <property type="project" value="UniProtKB-UniRule"/>
</dbReference>
<feature type="binding site" evidence="18">
    <location>
        <position position="376"/>
    </location>
    <ligand>
        <name>UDP-N-acetyl-alpha-D-glucosamine</name>
        <dbReference type="ChEBI" id="CHEBI:57705"/>
    </ligand>
</feature>
<feature type="binding site" evidence="18">
    <location>
        <position position="158"/>
    </location>
    <ligand>
        <name>UDP-N-acetyl-alpha-D-glucosamine</name>
        <dbReference type="ChEBI" id="CHEBI:57705"/>
    </ligand>
</feature>
<evidence type="ECO:0000256" key="4">
    <source>
        <dbReference type="ARBA" id="ARBA00022490"/>
    </source>
</evidence>
<evidence type="ECO:0000313" key="21">
    <source>
        <dbReference type="Proteomes" id="UP000481033"/>
    </source>
</evidence>
<dbReference type="InterPro" id="IPR025877">
    <property type="entry name" value="MobA-like_NTP_Trfase"/>
</dbReference>
<feature type="binding site" evidence="18">
    <location>
        <begin position="81"/>
        <end position="82"/>
    </location>
    <ligand>
        <name>UDP-N-acetyl-alpha-D-glucosamine</name>
        <dbReference type="ChEBI" id="CHEBI:57705"/>
    </ligand>
</feature>
<dbReference type="GO" id="GO:0071555">
    <property type="term" value="P:cell wall organization"/>
    <property type="evidence" value="ECO:0007669"/>
    <property type="project" value="UniProtKB-KW"/>
</dbReference>
<keyword evidence="9 18" id="KW-0460">Magnesium</keyword>
<feature type="binding site" evidence="18">
    <location>
        <position position="332"/>
    </location>
    <ligand>
        <name>UDP-N-acetyl-alpha-D-glucosamine</name>
        <dbReference type="ChEBI" id="CHEBI:57705"/>
    </ligand>
</feature>
<dbReference type="GO" id="GO:0019134">
    <property type="term" value="F:glucosamine-1-phosphate N-acetyltransferase activity"/>
    <property type="evidence" value="ECO:0007669"/>
    <property type="project" value="UniProtKB-UniRule"/>
</dbReference>
<dbReference type="PANTHER" id="PTHR43584">
    <property type="entry name" value="NUCLEOTIDYL TRANSFERASE"/>
    <property type="match status" value="1"/>
</dbReference>
<comment type="catalytic activity">
    <reaction evidence="16 18">
        <text>N-acetyl-alpha-D-glucosamine 1-phosphate + UTP + H(+) = UDP-N-acetyl-alpha-D-glucosamine + diphosphate</text>
        <dbReference type="Rhea" id="RHEA:13509"/>
        <dbReference type="ChEBI" id="CHEBI:15378"/>
        <dbReference type="ChEBI" id="CHEBI:33019"/>
        <dbReference type="ChEBI" id="CHEBI:46398"/>
        <dbReference type="ChEBI" id="CHEBI:57705"/>
        <dbReference type="ChEBI" id="CHEBI:57776"/>
        <dbReference type="EC" id="2.7.7.23"/>
    </reaction>
</comment>
<dbReference type="CDD" id="cd03353">
    <property type="entry name" value="LbH_GlmU_C"/>
    <property type="match status" value="1"/>
</dbReference>
<dbReference type="CDD" id="cd02540">
    <property type="entry name" value="GT2_GlmU_N_bac"/>
    <property type="match status" value="1"/>
</dbReference>
<dbReference type="Pfam" id="PF00132">
    <property type="entry name" value="Hexapep"/>
    <property type="match status" value="3"/>
</dbReference>
<dbReference type="SUPFAM" id="SSF51161">
    <property type="entry name" value="Trimeric LpxA-like enzymes"/>
    <property type="match status" value="1"/>
</dbReference>
<protein>
    <recommendedName>
        <fullName evidence="18">Bifunctional protein GlmU</fullName>
    </recommendedName>
    <domain>
        <recommendedName>
            <fullName evidence="18">UDP-N-acetylglucosamine pyrophosphorylase</fullName>
            <ecNumber evidence="18">2.7.7.23</ecNumber>
        </recommendedName>
        <alternativeName>
            <fullName evidence="18">N-acetylglucosamine-1-phosphate uridyltransferase</fullName>
        </alternativeName>
    </domain>
    <domain>
        <recommendedName>
            <fullName evidence="18">Glucosamine-1-phosphate N-acetyltransferase</fullName>
            <ecNumber evidence="18">2.3.1.157</ecNumber>
        </recommendedName>
    </domain>
</protein>
<feature type="region of interest" description="Pyrophosphorylase" evidence="18">
    <location>
        <begin position="1"/>
        <end position="229"/>
    </location>
</feature>
<dbReference type="InterPro" id="IPR011004">
    <property type="entry name" value="Trimer_LpxA-like_sf"/>
</dbReference>
<dbReference type="UniPathway" id="UPA00113">
    <property type="reaction ID" value="UER00532"/>
</dbReference>
<keyword evidence="8 18" id="KW-0677">Repeat</keyword>
<dbReference type="GO" id="GO:0008360">
    <property type="term" value="P:regulation of cell shape"/>
    <property type="evidence" value="ECO:0007669"/>
    <property type="project" value="UniProtKB-KW"/>
</dbReference>
<dbReference type="Gene3D" id="2.160.10.10">
    <property type="entry name" value="Hexapeptide repeat proteins"/>
    <property type="match status" value="1"/>
</dbReference>
<gene>
    <name evidence="18 20" type="primary">glmU</name>
    <name evidence="20" type="ORF">DXZ20_09425</name>
</gene>
<comment type="cofactor">
    <cofactor evidence="18">
        <name>Mg(2+)</name>
        <dbReference type="ChEBI" id="CHEBI:18420"/>
    </cofactor>
    <text evidence="18">Binds 1 Mg(2+) ion per subunit.</text>
</comment>
<dbReference type="EC" id="2.3.1.157" evidence="18"/>
<evidence type="ECO:0000256" key="6">
    <source>
        <dbReference type="ARBA" id="ARBA00022695"/>
    </source>
</evidence>
<dbReference type="Pfam" id="PF12804">
    <property type="entry name" value="NTP_transf_3"/>
    <property type="match status" value="1"/>
</dbReference>
<comment type="pathway">
    <text evidence="18">Nucleotide-sugar biosynthesis; UDP-N-acetyl-alpha-D-glucosamine biosynthesis; UDP-N-acetyl-alpha-D-glucosamine from N-acetyl-alpha-D-glucosamine 1-phosphate: step 1/1.</text>
</comment>
<comment type="pathway">
    <text evidence="18">Nucleotide-sugar biosynthesis; UDP-N-acetyl-alpha-D-glucosamine biosynthesis; N-acetyl-alpha-D-glucosamine 1-phosphate from alpha-D-glucosamine 6-phosphate (route II): step 2/2.</text>
</comment>
<dbReference type="GO" id="GO:0031470">
    <property type="term" value="C:carboxysome"/>
    <property type="evidence" value="ECO:0007669"/>
    <property type="project" value="UniProtKB-ARBA"/>
</dbReference>
<feature type="binding site" evidence="18">
    <location>
        <position position="350"/>
    </location>
    <ligand>
        <name>UDP-N-acetyl-alpha-D-glucosamine</name>
        <dbReference type="ChEBI" id="CHEBI:57705"/>
    </ligand>
</feature>
<dbReference type="InterPro" id="IPR038009">
    <property type="entry name" value="GlmU_C_LbH"/>
</dbReference>
<keyword evidence="7 18" id="KW-0479">Metal-binding</keyword>
<dbReference type="UniPathway" id="UPA00973"/>
<keyword evidence="13 18" id="KW-0012">Acyltransferase</keyword>
<accession>A0A6M0RHX4</accession>
<evidence type="ECO:0000256" key="3">
    <source>
        <dbReference type="ARBA" id="ARBA00007947"/>
    </source>
</evidence>
<dbReference type="NCBIfam" id="TIGR01173">
    <property type="entry name" value="glmU"/>
    <property type="match status" value="1"/>
</dbReference>
<comment type="function">
    <text evidence="17 18">Catalyzes the last two sequential reactions in the de novo biosynthetic pathway for UDP-N-acetylglucosamine (UDP-GlcNAc). The C-terminal domain catalyzes the transfer of acetyl group from acetyl coenzyme A to glucosamine-1-phosphate (GlcN-1-P) to produce N-acetylglucosamine-1-phosphate (GlcNAc-1-P), which is converted into UDP-GlcNAc by the transfer of uridine 5-monophosphate (from uridine 5-triphosphate), a reaction catalyzed by the N-terminal domain.</text>
</comment>
<dbReference type="GO" id="GO:0003977">
    <property type="term" value="F:UDP-N-acetylglucosamine diphosphorylase activity"/>
    <property type="evidence" value="ECO:0007669"/>
    <property type="project" value="UniProtKB-UniRule"/>
</dbReference>
<comment type="pathway">
    <text evidence="18">Bacterial outer membrane biogenesis; LPS lipid A biosynthesis.</text>
</comment>
<proteinExistence type="inferred from homology"/>
<dbReference type="NCBIfam" id="NF010940">
    <property type="entry name" value="PRK14360.1"/>
    <property type="match status" value="1"/>
</dbReference>
<feature type="binding site" evidence="18">
    <location>
        <position position="76"/>
    </location>
    <ligand>
        <name>UDP-N-acetyl-alpha-D-glucosamine</name>
        <dbReference type="ChEBI" id="CHEBI:57705"/>
    </ligand>
</feature>
<feature type="binding site" evidence="18">
    <location>
        <begin position="10"/>
        <end position="13"/>
    </location>
    <ligand>
        <name>UDP-N-acetyl-alpha-D-glucosamine</name>
        <dbReference type="ChEBI" id="CHEBI:57705"/>
    </ligand>
</feature>
<dbReference type="InterPro" id="IPR005882">
    <property type="entry name" value="Bifunctional_GlmU"/>
</dbReference>
<feature type="binding site" evidence="18">
    <location>
        <position position="379"/>
    </location>
    <ligand>
        <name>acetyl-CoA</name>
        <dbReference type="ChEBI" id="CHEBI:57288"/>
    </ligand>
</feature>
<dbReference type="InterPro" id="IPR029044">
    <property type="entry name" value="Nucleotide-diphossugar_trans"/>
</dbReference>
<keyword evidence="14 18" id="KW-0961">Cell wall biogenesis/degradation</keyword>
<dbReference type="GO" id="GO:0000902">
    <property type="term" value="P:cell morphogenesis"/>
    <property type="evidence" value="ECO:0007669"/>
    <property type="project" value="UniProtKB-UniRule"/>
</dbReference>
<evidence type="ECO:0000259" key="19">
    <source>
        <dbReference type="Pfam" id="PF12804"/>
    </source>
</evidence>
<evidence type="ECO:0000256" key="9">
    <source>
        <dbReference type="ARBA" id="ARBA00022842"/>
    </source>
</evidence>
<dbReference type="InterPro" id="IPR001451">
    <property type="entry name" value="Hexapep"/>
</dbReference>
<dbReference type="EMBL" id="QXHD01000004">
    <property type="protein sequence ID" value="NEZ55887.1"/>
    <property type="molecule type" value="Genomic_DNA"/>
</dbReference>
<dbReference type="Proteomes" id="UP000481033">
    <property type="component" value="Unassembled WGS sequence"/>
</dbReference>
<feature type="active site" description="Proton acceptor" evidence="18">
    <location>
        <position position="362"/>
    </location>
</feature>
<dbReference type="InterPro" id="IPR050065">
    <property type="entry name" value="GlmU-like"/>
</dbReference>
<dbReference type="GO" id="GO:0000287">
    <property type="term" value="F:magnesium ion binding"/>
    <property type="evidence" value="ECO:0007669"/>
    <property type="project" value="UniProtKB-UniRule"/>
</dbReference>
<comment type="subcellular location">
    <subcellularLocation>
        <location evidence="1 18">Cytoplasm</location>
    </subcellularLocation>
</comment>
<comment type="caution">
    <text evidence="20">The sequence shown here is derived from an EMBL/GenBank/DDBJ whole genome shotgun (WGS) entry which is preliminary data.</text>
</comment>
<dbReference type="GO" id="GO:0043886">
    <property type="term" value="F:structural constituent of carboxysome shell"/>
    <property type="evidence" value="ECO:0007669"/>
    <property type="project" value="UniProtKB-ARBA"/>
</dbReference>
<evidence type="ECO:0000256" key="16">
    <source>
        <dbReference type="ARBA" id="ARBA00048493"/>
    </source>
</evidence>
<evidence type="ECO:0000256" key="12">
    <source>
        <dbReference type="ARBA" id="ARBA00023268"/>
    </source>
</evidence>
<evidence type="ECO:0000313" key="20">
    <source>
        <dbReference type="EMBL" id="NEZ55887.1"/>
    </source>
</evidence>
<evidence type="ECO:0000256" key="13">
    <source>
        <dbReference type="ARBA" id="ARBA00023315"/>
    </source>
</evidence>
<evidence type="ECO:0000256" key="7">
    <source>
        <dbReference type="ARBA" id="ARBA00022723"/>
    </source>
</evidence>
<evidence type="ECO:0000256" key="8">
    <source>
        <dbReference type="ARBA" id="ARBA00022737"/>
    </source>
</evidence>
<sequence length="460" mass="49949">MTNPLAVAVLAAGKGTRMRSRLPKVLHPLGGRTLVENVLASLEHVQPERQIAIVGYLADDVQTALAHVSGLEFVEQTEQLGTGHAVQQVIPALEGFEGNLLVLNGDVPLLRPETIAKMVQTHVENKNAATILTAQFEDPTGYGRVFCDENYIVSEIIEHRDCTPEQRGNRRINSGIYCFNWQKLMTVLPHLRSDNDQNEYYLTDVVKDLSPVMALDVDDIEEISGINNRKQLSDAATILQCRIKDELMLSGITMINPDSITIDATVKVEPDVVIEPETHLRGNTTIAAGCHIGPGTLIDNSTIGANTTIKYSVINDSKIEGAGQIGPYTHLRGEVIIGEGCRVGNFVEVKKTTIGNNTNAAHLSYLGNATLGDKVNIGAGTITANYDGYKKHPTVIKDNTKTGSNSVLVAPVTLGKNVTVGAGAVVTKDVDDNCLIVTRGERRVLKNWKPKFMNKDTTEK</sequence>
<evidence type="ECO:0000256" key="15">
    <source>
        <dbReference type="ARBA" id="ARBA00048247"/>
    </source>
</evidence>
<dbReference type="EC" id="2.7.7.23" evidence="18"/>
<keyword evidence="4 18" id="KW-0963">Cytoplasm</keyword>
<keyword evidence="11 18" id="KW-0573">Peptidoglycan synthesis</keyword>
<comment type="similarity">
    <text evidence="3 18">In the N-terminal section; belongs to the N-acetylglucosamine-1-phosphate uridyltransferase family.</text>
</comment>
<evidence type="ECO:0000256" key="17">
    <source>
        <dbReference type="ARBA" id="ARBA00049628"/>
    </source>
</evidence>
<comment type="catalytic activity">
    <reaction evidence="15 18">
        <text>alpha-D-glucosamine 1-phosphate + acetyl-CoA = N-acetyl-alpha-D-glucosamine 1-phosphate + CoA + H(+)</text>
        <dbReference type="Rhea" id="RHEA:13725"/>
        <dbReference type="ChEBI" id="CHEBI:15378"/>
        <dbReference type="ChEBI" id="CHEBI:57287"/>
        <dbReference type="ChEBI" id="CHEBI:57288"/>
        <dbReference type="ChEBI" id="CHEBI:57776"/>
        <dbReference type="ChEBI" id="CHEBI:58516"/>
        <dbReference type="EC" id="2.3.1.157"/>
    </reaction>
</comment>
<keyword evidence="5 18" id="KW-0808">Transferase</keyword>
<feature type="binding site" evidence="18">
    <location>
        <position position="365"/>
    </location>
    <ligand>
        <name>UDP-N-acetyl-alpha-D-glucosamine</name>
        <dbReference type="ChEBI" id="CHEBI:57705"/>
    </ligand>
</feature>
<evidence type="ECO:0000256" key="10">
    <source>
        <dbReference type="ARBA" id="ARBA00022960"/>
    </source>
</evidence>
<feature type="binding site" evidence="18">
    <location>
        <position position="422"/>
    </location>
    <ligand>
        <name>acetyl-CoA</name>
        <dbReference type="ChEBI" id="CHEBI:57288"/>
    </ligand>
</feature>
<dbReference type="HAMAP" id="MF_01631">
    <property type="entry name" value="GlmU"/>
    <property type="match status" value="1"/>
</dbReference>
<dbReference type="GO" id="GO:0016020">
    <property type="term" value="C:membrane"/>
    <property type="evidence" value="ECO:0007669"/>
    <property type="project" value="GOC"/>
</dbReference>
<feature type="binding site" evidence="18">
    <location>
        <position position="227"/>
    </location>
    <ligand>
        <name>Mg(2+)</name>
        <dbReference type="ChEBI" id="CHEBI:18420"/>
    </ligand>
</feature>
<keyword evidence="6 18" id="KW-0548">Nucleotidyltransferase</keyword>
<feature type="binding site" evidence="18">
    <location>
        <position position="227"/>
    </location>
    <ligand>
        <name>UDP-N-acetyl-alpha-D-glucosamine</name>
        <dbReference type="ChEBI" id="CHEBI:57705"/>
    </ligand>
</feature>
<dbReference type="GO" id="GO:0009245">
    <property type="term" value="P:lipid A biosynthetic process"/>
    <property type="evidence" value="ECO:0007669"/>
    <property type="project" value="UniProtKB-UniRule"/>
</dbReference>
<dbReference type="AlphaFoldDB" id="A0A6M0RHX4"/>
<feature type="region of interest" description="N-acetyltransferase" evidence="18">
    <location>
        <begin position="251"/>
        <end position="460"/>
    </location>
</feature>
<evidence type="ECO:0000256" key="2">
    <source>
        <dbReference type="ARBA" id="ARBA00007707"/>
    </source>
</evidence>
<evidence type="ECO:0000256" key="11">
    <source>
        <dbReference type="ARBA" id="ARBA00022984"/>
    </source>
</evidence>
<dbReference type="Gene3D" id="3.90.550.10">
    <property type="entry name" value="Spore Coat Polysaccharide Biosynthesis Protein SpsA, Chain A"/>
    <property type="match status" value="1"/>
</dbReference>
<comment type="caution">
    <text evidence="18">Lacks conserved residue(s) required for the propagation of feature annotation.</text>
</comment>
<dbReference type="GO" id="GO:0005737">
    <property type="term" value="C:cytoplasm"/>
    <property type="evidence" value="ECO:0007669"/>
    <property type="project" value="UniProtKB-SubCell"/>
</dbReference>
<evidence type="ECO:0000256" key="5">
    <source>
        <dbReference type="ARBA" id="ARBA00022679"/>
    </source>
</evidence>
<feature type="domain" description="MobA-like NTP transferase" evidence="19">
    <location>
        <begin position="8"/>
        <end position="140"/>
    </location>
</feature>
<dbReference type="PANTHER" id="PTHR43584:SF3">
    <property type="entry name" value="BIFUNCTIONAL PROTEIN GLMU"/>
    <property type="match status" value="1"/>
</dbReference>
<reference evidence="20 21" key="1">
    <citation type="journal article" date="2020" name="Microb. Ecol.">
        <title>Ecogenomics of the Marine Benthic Filamentous Cyanobacterium Adonisia.</title>
        <authorList>
            <person name="Walter J.M."/>
            <person name="Coutinho F.H."/>
            <person name="Leomil L."/>
            <person name="Hargreaves P.I."/>
            <person name="Campeao M.E."/>
            <person name="Vieira V.V."/>
            <person name="Silva B.S."/>
            <person name="Fistarol G.O."/>
            <person name="Salomon P.S."/>
            <person name="Sawabe T."/>
            <person name="Mino S."/>
            <person name="Hosokawa M."/>
            <person name="Miyashita H."/>
            <person name="Maruyama F."/>
            <person name="van Verk M.C."/>
            <person name="Dutilh B.E."/>
            <person name="Thompson C.C."/>
            <person name="Thompson F.L."/>
        </authorList>
    </citation>
    <scope>NUCLEOTIDE SEQUENCE [LARGE SCALE GENOMIC DNA]</scope>
    <source>
        <strain evidence="20 21">CCMR0081</strain>
    </source>
</reference>
<dbReference type="GO" id="GO:0006048">
    <property type="term" value="P:UDP-N-acetylglucosamine biosynthetic process"/>
    <property type="evidence" value="ECO:0007669"/>
    <property type="project" value="UniProtKB-UniPathway"/>
</dbReference>
<organism evidence="20 21">
    <name type="scientific">Adonisia turfae CCMR0081</name>
    <dbReference type="NCBI Taxonomy" id="2292702"/>
    <lineage>
        <taxon>Bacteria</taxon>
        <taxon>Bacillati</taxon>
        <taxon>Cyanobacteriota</taxon>
        <taxon>Adonisia</taxon>
        <taxon>Adonisia turfae</taxon>
    </lineage>
</organism>
<comment type="subunit">
    <text evidence="18">Homotrimer.</text>
</comment>
<feature type="region of interest" description="Linker" evidence="18">
    <location>
        <begin position="230"/>
        <end position="250"/>
    </location>
</feature>
<feature type="binding site" evidence="18">
    <location>
        <position position="439"/>
    </location>
    <ligand>
        <name>acetyl-CoA</name>
        <dbReference type="ChEBI" id="CHEBI:57288"/>
    </ligand>
</feature>